<comment type="caution">
    <text evidence="2">The sequence shown here is derived from an EMBL/GenBank/DDBJ whole genome shotgun (WGS) entry which is preliminary data.</text>
</comment>
<evidence type="ECO:0000256" key="1">
    <source>
        <dbReference type="SAM" id="SignalP"/>
    </source>
</evidence>
<organism evidence="2 3">
    <name type="scientific">Vibrio viridaestus</name>
    <dbReference type="NCBI Taxonomy" id="2487322"/>
    <lineage>
        <taxon>Bacteria</taxon>
        <taxon>Pseudomonadati</taxon>
        <taxon>Pseudomonadota</taxon>
        <taxon>Gammaproteobacteria</taxon>
        <taxon>Vibrionales</taxon>
        <taxon>Vibrionaceae</taxon>
        <taxon>Vibrio</taxon>
    </lineage>
</organism>
<proteinExistence type="predicted"/>
<keyword evidence="3" id="KW-1185">Reference proteome</keyword>
<evidence type="ECO:0000313" key="2">
    <source>
        <dbReference type="EMBL" id="RQW63917.1"/>
    </source>
</evidence>
<dbReference type="AlphaFoldDB" id="A0A3N9TI11"/>
<accession>A0A3N9TI11</accession>
<dbReference type="OrthoDB" id="5904592at2"/>
<sequence>MTNLMTRFLLFISIIFSPISFAGQCHVQLKSEIQHNDDSVNVIMEDGRVATIYNDSRLVIDGKEHPLTSEQHKFLEAYQKELVSSVNQIESYTAQSIKQIDLIIDDISSSLGESDSLETLRQRMHTYWQQASESFYGDDGFSIDNTSMSTLDEAIEKMQSLFDHEFISSLWDAASDGVDKLSELSFSEFTALVQELNNKIYEHWQRFSQDKEKRQKEVCDSFNQLIDQEQSLHKSIPELRNYQVFTI</sequence>
<protein>
    <submittedName>
        <fullName evidence="2">DUF2884 family protein</fullName>
    </submittedName>
</protein>
<keyword evidence="1" id="KW-0732">Signal</keyword>
<feature type="signal peptide" evidence="1">
    <location>
        <begin position="1"/>
        <end position="22"/>
    </location>
</feature>
<name>A0A3N9TI11_9VIBR</name>
<dbReference type="Pfam" id="PF11101">
    <property type="entry name" value="DUF2884"/>
    <property type="match status" value="1"/>
</dbReference>
<reference evidence="2 3" key="1">
    <citation type="submission" date="2018-11" db="EMBL/GenBank/DDBJ databases">
        <title>Vibrio LJC006 sp. nov., isolated from seawater during the bloom of the enteromorpha.</title>
        <authorList>
            <person name="Liang J."/>
        </authorList>
    </citation>
    <scope>NUCLEOTIDE SEQUENCE [LARGE SCALE GENOMIC DNA]</scope>
    <source>
        <strain evidence="2 3">LJC006</strain>
    </source>
</reference>
<gene>
    <name evidence="2" type="ORF">EES38_04740</name>
</gene>
<dbReference type="EMBL" id="RJVQ01000002">
    <property type="protein sequence ID" value="RQW63917.1"/>
    <property type="molecule type" value="Genomic_DNA"/>
</dbReference>
<dbReference type="InterPro" id="IPR021307">
    <property type="entry name" value="DUF2884"/>
</dbReference>
<dbReference type="Proteomes" id="UP000281112">
    <property type="component" value="Unassembled WGS sequence"/>
</dbReference>
<feature type="chain" id="PRO_5017926078" evidence="1">
    <location>
        <begin position="23"/>
        <end position="247"/>
    </location>
</feature>
<evidence type="ECO:0000313" key="3">
    <source>
        <dbReference type="Proteomes" id="UP000281112"/>
    </source>
</evidence>